<evidence type="ECO:0000259" key="1">
    <source>
        <dbReference type="PROSITE" id="PS50011"/>
    </source>
</evidence>
<dbReference type="InterPro" id="IPR001245">
    <property type="entry name" value="Ser-Thr/Tyr_kinase_cat_dom"/>
</dbReference>
<dbReference type="Pfam" id="PF07714">
    <property type="entry name" value="PK_Tyr_Ser-Thr"/>
    <property type="match status" value="1"/>
</dbReference>
<dbReference type="PROSITE" id="PS50011">
    <property type="entry name" value="PROTEIN_KINASE_DOM"/>
    <property type="match status" value="1"/>
</dbReference>
<dbReference type="PANTHER" id="PTHR44329">
    <property type="entry name" value="SERINE/THREONINE-PROTEIN KINASE TNNI3K-RELATED"/>
    <property type="match status" value="1"/>
</dbReference>
<dbReference type="Proteomes" id="UP000714275">
    <property type="component" value="Unassembled WGS sequence"/>
</dbReference>
<dbReference type="Gene3D" id="1.10.510.10">
    <property type="entry name" value="Transferase(Phosphotransferase) domain 1"/>
    <property type="match status" value="1"/>
</dbReference>
<feature type="non-terminal residue" evidence="2">
    <location>
        <position position="331"/>
    </location>
</feature>
<dbReference type="OrthoDB" id="346907at2759"/>
<keyword evidence="3" id="KW-1185">Reference proteome</keyword>
<dbReference type="SUPFAM" id="SSF56112">
    <property type="entry name" value="Protein kinase-like (PK-like)"/>
    <property type="match status" value="1"/>
</dbReference>
<dbReference type="AlphaFoldDB" id="A0A9P6ZWZ6"/>
<dbReference type="GO" id="GO:0005524">
    <property type="term" value="F:ATP binding"/>
    <property type="evidence" value="ECO:0007669"/>
    <property type="project" value="InterPro"/>
</dbReference>
<sequence length="331" mass="37442">ILQSLVNILVQVVLTSTGLQRSAKFITLPKWWKVQSETEVSASTHLDVDINDNERLVDLPTKVIKELTYAIAQGSFGDVWKCRFSEKDNNLEVAVKCIRIEIQDDRFKDIVHKRLMDDFRKWQPLRHDNILPLCGITYGFGPWMPNGSLSTYLDKNYDSLSEAHKFGLLADVAAGLQYLHSNEVAHADLTGSNVLINSNGRAIVADYGLLTTCSDLNGTSYIRSNVRWAAPELFEVPDTENASSSPKLESDIYSFGCIVYQVLSGQQPYCNIRSDHQVVVAILRGVKPKRPDIPAIEECHWNFIEQCWVELSQRPPIADVRDLMDHYRDAC</sequence>
<evidence type="ECO:0000313" key="3">
    <source>
        <dbReference type="Proteomes" id="UP000714275"/>
    </source>
</evidence>
<accession>A0A9P6ZWZ6</accession>
<reference evidence="2" key="1">
    <citation type="journal article" date="2020" name="New Phytol.">
        <title>Comparative genomics reveals dynamic genome evolution in host specialist ectomycorrhizal fungi.</title>
        <authorList>
            <person name="Lofgren L.A."/>
            <person name="Nguyen N.H."/>
            <person name="Vilgalys R."/>
            <person name="Ruytinx J."/>
            <person name="Liao H.L."/>
            <person name="Branco S."/>
            <person name="Kuo A."/>
            <person name="LaButti K."/>
            <person name="Lipzen A."/>
            <person name="Andreopoulos W."/>
            <person name="Pangilinan J."/>
            <person name="Riley R."/>
            <person name="Hundley H."/>
            <person name="Na H."/>
            <person name="Barry K."/>
            <person name="Grigoriev I.V."/>
            <person name="Stajich J.E."/>
            <person name="Kennedy P.G."/>
        </authorList>
    </citation>
    <scope>NUCLEOTIDE SEQUENCE</scope>
    <source>
        <strain evidence="2">DOB743</strain>
    </source>
</reference>
<comment type="caution">
    <text evidence="2">The sequence shown here is derived from an EMBL/GenBank/DDBJ whole genome shotgun (WGS) entry which is preliminary data.</text>
</comment>
<feature type="domain" description="Protein kinase" evidence="1">
    <location>
        <begin position="65"/>
        <end position="327"/>
    </location>
</feature>
<protein>
    <submittedName>
        <fullName evidence="2">Kinase-like domain-containing protein</fullName>
    </submittedName>
</protein>
<name>A0A9P6ZWZ6_9AGAM</name>
<dbReference type="InterPro" id="IPR000719">
    <property type="entry name" value="Prot_kinase_dom"/>
</dbReference>
<evidence type="ECO:0000313" key="2">
    <source>
        <dbReference type="EMBL" id="KAG1778252.1"/>
    </source>
</evidence>
<proteinExistence type="predicted"/>
<dbReference type="GO" id="GO:0004674">
    <property type="term" value="F:protein serine/threonine kinase activity"/>
    <property type="evidence" value="ECO:0007669"/>
    <property type="project" value="TreeGrafter"/>
</dbReference>
<keyword evidence="2" id="KW-0418">Kinase</keyword>
<organism evidence="2 3">
    <name type="scientific">Suillus placidus</name>
    <dbReference type="NCBI Taxonomy" id="48579"/>
    <lineage>
        <taxon>Eukaryota</taxon>
        <taxon>Fungi</taxon>
        <taxon>Dikarya</taxon>
        <taxon>Basidiomycota</taxon>
        <taxon>Agaricomycotina</taxon>
        <taxon>Agaricomycetes</taxon>
        <taxon>Agaricomycetidae</taxon>
        <taxon>Boletales</taxon>
        <taxon>Suillineae</taxon>
        <taxon>Suillaceae</taxon>
        <taxon>Suillus</taxon>
    </lineage>
</organism>
<keyword evidence="2" id="KW-0808">Transferase</keyword>
<gene>
    <name evidence="2" type="ORF">EV702DRAFT_1095046</name>
</gene>
<dbReference type="InterPro" id="IPR051681">
    <property type="entry name" value="Ser/Thr_Kinases-Pseudokinases"/>
</dbReference>
<dbReference type="EMBL" id="JABBWD010000016">
    <property type="protein sequence ID" value="KAG1778252.1"/>
    <property type="molecule type" value="Genomic_DNA"/>
</dbReference>
<dbReference type="InterPro" id="IPR011009">
    <property type="entry name" value="Kinase-like_dom_sf"/>
</dbReference>